<keyword evidence="3" id="KW-1185">Reference proteome</keyword>
<dbReference type="Proteomes" id="UP000199266">
    <property type="component" value="Unassembled WGS sequence"/>
</dbReference>
<sequence length="602" mass="64943">MKFGMKAAYLLFAAFVVVLFANPAIAAMGEIQSFTFKGTETDLLGMKETLKPDGKPDAHFVVSLRGVGAITGVELKALGTDRAWDTIPGNEKWGMIVRDGNGEDVTTASGSFSTKPFFAFLTLHLYVADDGTAFSEKREYEVSVSFMDGSAVTAKTTVPGMPDIFKPEEVEKVELPESEELSAVLLGIGDKDVVGKSEKINRDGVRDAHFKTRFNTVSVVEEISIRNVDGTSSAWDTVPGNGTWAIAVYTDGKLRNREDGSVKFAVEGDTTLDLWVADNGSIAAGATRYEVIVKFNDGTVLRKVAERQEVAKTAVDKGILSAVLIEPTRGDLTSRSEALRGDGKPDWKIALEMIAEGRIINFIVRGNDGASEWDTISGNGKWLVAVTDSLGNVLNESNGSISLNVSGKKEFDLWLTDNGTITEGDVKYKVLVVMSDGSILEKDVVRAKEGKEVSKAGMPSDRAQVSDKIRATYRGKGPMNYLKKAEVSSLLASADANPDAHVLLKLINIKGTIESITVKAKDGKSGTWDTIPGNGVWNIVVTRAASGGILSNTDGSFNMEVEGDTQLHLWLADNGNFGVAPEKFEVYVAFEDGRLLKNTIRK</sequence>
<dbReference type="AlphaFoldDB" id="A0A1H3FBZ8"/>
<keyword evidence="1" id="KW-0732">Signal</keyword>
<feature type="chain" id="PRO_5011547153" evidence="1">
    <location>
        <begin position="27"/>
        <end position="602"/>
    </location>
</feature>
<reference evidence="3" key="1">
    <citation type="submission" date="2016-10" db="EMBL/GenBank/DDBJ databases">
        <authorList>
            <person name="Varghese N."/>
            <person name="Submissions S."/>
        </authorList>
    </citation>
    <scope>NUCLEOTIDE SEQUENCE [LARGE SCALE GENOMIC DNA]</scope>
    <source>
        <strain evidence="3">DSM 13490</strain>
    </source>
</reference>
<dbReference type="EMBL" id="FNPD01000005">
    <property type="protein sequence ID" value="SDX88501.1"/>
    <property type="molecule type" value="Genomic_DNA"/>
</dbReference>
<evidence type="ECO:0000313" key="3">
    <source>
        <dbReference type="Proteomes" id="UP000199266"/>
    </source>
</evidence>
<proteinExistence type="predicted"/>
<evidence type="ECO:0000313" key="2">
    <source>
        <dbReference type="EMBL" id="SDX88501.1"/>
    </source>
</evidence>
<organism evidence="2 3">
    <name type="scientific">Acetomicrobium thermoterrenum DSM 13490</name>
    <dbReference type="NCBI Taxonomy" id="1120987"/>
    <lineage>
        <taxon>Bacteria</taxon>
        <taxon>Thermotogati</taxon>
        <taxon>Synergistota</taxon>
        <taxon>Synergistia</taxon>
        <taxon>Synergistales</taxon>
        <taxon>Acetomicrobiaceae</taxon>
        <taxon>Acetomicrobium</taxon>
    </lineage>
</organism>
<accession>A0A1H3FBZ8</accession>
<name>A0A1H3FBZ8_9BACT</name>
<feature type="signal peptide" evidence="1">
    <location>
        <begin position="1"/>
        <end position="26"/>
    </location>
</feature>
<protein>
    <submittedName>
        <fullName evidence="2">Uncharacterized protein</fullName>
    </submittedName>
</protein>
<evidence type="ECO:0000256" key="1">
    <source>
        <dbReference type="SAM" id="SignalP"/>
    </source>
</evidence>
<gene>
    <name evidence="2" type="ORF">SAMN03080603_00991</name>
</gene>
<dbReference type="RefSeq" id="WP_091460992.1">
    <property type="nucleotide sequence ID" value="NZ_FNPD01000005.1"/>
</dbReference>